<name>A0AAD9DWT0_9TELE</name>
<protein>
    <submittedName>
        <fullName evidence="1">Uncharacterized protein</fullName>
    </submittedName>
</protein>
<keyword evidence="2" id="KW-1185">Reference proteome</keyword>
<evidence type="ECO:0000313" key="1">
    <source>
        <dbReference type="EMBL" id="KAK1796068.1"/>
    </source>
</evidence>
<sequence>MFRRSVVNPRESSCSTYWSGSTSLPEDPLEMLCTRWSRLYPLSRGRRARAYIITHQGTRAGDPYRTQRSSLYRAARVRWRTARVHLLLHTADESRERLLLPGARAPSVATDDHCSMHADYRVVTQYLMYDAIANALK</sequence>
<proteinExistence type="predicted"/>
<dbReference type="Proteomes" id="UP001239994">
    <property type="component" value="Unassembled WGS sequence"/>
</dbReference>
<reference evidence="1" key="1">
    <citation type="submission" date="2023-03" db="EMBL/GenBank/DDBJ databases">
        <title>Electrophorus voltai genome.</title>
        <authorList>
            <person name="Bian C."/>
        </authorList>
    </citation>
    <scope>NUCLEOTIDE SEQUENCE</scope>
    <source>
        <strain evidence="1">CB-2022</strain>
        <tissue evidence="1">Muscle</tissue>
    </source>
</reference>
<dbReference type="EMBL" id="JAROKS010000015">
    <property type="protein sequence ID" value="KAK1796068.1"/>
    <property type="molecule type" value="Genomic_DNA"/>
</dbReference>
<evidence type="ECO:0000313" key="2">
    <source>
        <dbReference type="Proteomes" id="UP001239994"/>
    </source>
</evidence>
<gene>
    <name evidence="1" type="ORF">P4O66_008857</name>
</gene>
<organism evidence="1 2">
    <name type="scientific">Electrophorus voltai</name>
    <dbReference type="NCBI Taxonomy" id="2609070"/>
    <lineage>
        <taxon>Eukaryota</taxon>
        <taxon>Metazoa</taxon>
        <taxon>Chordata</taxon>
        <taxon>Craniata</taxon>
        <taxon>Vertebrata</taxon>
        <taxon>Euteleostomi</taxon>
        <taxon>Actinopterygii</taxon>
        <taxon>Neopterygii</taxon>
        <taxon>Teleostei</taxon>
        <taxon>Ostariophysi</taxon>
        <taxon>Gymnotiformes</taxon>
        <taxon>Gymnotoidei</taxon>
        <taxon>Gymnotidae</taxon>
        <taxon>Electrophorus</taxon>
    </lineage>
</organism>
<comment type="caution">
    <text evidence="1">The sequence shown here is derived from an EMBL/GenBank/DDBJ whole genome shotgun (WGS) entry which is preliminary data.</text>
</comment>
<dbReference type="AlphaFoldDB" id="A0AAD9DWT0"/>
<accession>A0AAD9DWT0</accession>